<dbReference type="InterPro" id="IPR036291">
    <property type="entry name" value="NAD(P)-bd_dom_sf"/>
</dbReference>
<dbReference type="InterPro" id="IPR014027">
    <property type="entry name" value="UDP-Glc/GDP-Man_DH_C"/>
</dbReference>
<dbReference type="PANTHER" id="PTHR43750:SF3">
    <property type="entry name" value="UDP-GLUCOSE 6-DEHYDROGENASE TUAD"/>
    <property type="match status" value="1"/>
</dbReference>
<dbReference type="GO" id="GO:0051287">
    <property type="term" value="F:NAD binding"/>
    <property type="evidence" value="ECO:0007669"/>
    <property type="project" value="InterPro"/>
</dbReference>
<name>A0A6M5YVD0_9BACT</name>
<evidence type="ECO:0000259" key="14">
    <source>
        <dbReference type="SMART" id="SM00984"/>
    </source>
</evidence>
<dbReference type="InterPro" id="IPR017476">
    <property type="entry name" value="UDP-Glc/GDP-Man"/>
</dbReference>
<dbReference type="PANTHER" id="PTHR43750">
    <property type="entry name" value="UDP-GLUCOSE 6-DEHYDROGENASE TUAD"/>
    <property type="match status" value="1"/>
</dbReference>
<comment type="catalytic activity">
    <reaction evidence="7 9">
        <text>UDP-alpha-D-glucose + 2 NAD(+) + H2O = UDP-alpha-D-glucuronate + 2 NADH + 3 H(+)</text>
        <dbReference type="Rhea" id="RHEA:23596"/>
        <dbReference type="ChEBI" id="CHEBI:15377"/>
        <dbReference type="ChEBI" id="CHEBI:15378"/>
        <dbReference type="ChEBI" id="CHEBI:57540"/>
        <dbReference type="ChEBI" id="CHEBI:57945"/>
        <dbReference type="ChEBI" id="CHEBI:58052"/>
        <dbReference type="ChEBI" id="CHEBI:58885"/>
        <dbReference type="EC" id="1.1.1.22"/>
    </reaction>
</comment>
<evidence type="ECO:0000256" key="2">
    <source>
        <dbReference type="ARBA" id="ARBA00006601"/>
    </source>
</evidence>
<feature type="binding site" evidence="12">
    <location>
        <position position="270"/>
    </location>
    <ligand>
        <name>NAD(+)</name>
        <dbReference type="ChEBI" id="CHEBI:57540"/>
    </ligand>
</feature>
<dbReference type="SUPFAM" id="SSF51735">
    <property type="entry name" value="NAD(P)-binding Rossmann-fold domains"/>
    <property type="match status" value="1"/>
</dbReference>
<dbReference type="NCBIfam" id="TIGR03026">
    <property type="entry name" value="NDP-sugDHase"/>
    <property type="match status" value="1"/>
</dbReference>
<evidence type="ECO:0000256" key="5">
    <source>
        <dbReference type="ARBA" id="ARBA00023002"/>
    </source>
</evidence>
<evidence type="ECO:0000256" key="13">
    <source>
        <dbReference type="SAM" id="MobiDB-lite"/>
    </source>
</evidence>
<feature type="active site" description="Nucleophile" evidence="10">
    <location>
        <position position="267"/>
    </location>
</feature>
<feature type="binding site" evidence="12">
    <location>
        <position position="35"/>
    </location>
    <ligand>
        <name>NAD(+)</name>
        <dbReference type="ChEBI" id="CHEBI:57540"/>
    </ligand>
</feature>
<dbReference type="InterPro" id="IPR036220">
    <property type="entry name" value="UDP-Glc/GDP-Man_DH_C_sf"/>
</dbReference>
<dbReference type="GO" id="GO:0000271">
    <property type="term" value="P:polysaccharide biosynthetic process"/>
    <property type="evidence" value="ECO:0007669"/>
    <property type="project" value="InterPro"/>
</dbReference>
<sequence length="442" mass="47653">MKVAIIGTGYVGLVTGTCLAESGNDVTCVDNNPNKVALLHGGGIPIYEPGLAELVARNARRAARVHDRPGRRGPGRAARVHRRRHPQSDAGDADLTAVFAVADAIGAALRDAPPGPPGARVVVTKSTVPVGTNAQVAERLAAAGAPHVDVASNPEFLKEGAAIEDFMRPDRVVVGTRRPEVSEVLRELYAPFLRTERPFLVMSPESAEMTKYAANAMLATKISFINEMANLCDRLGADINDVRKGIGHDQRIGFPFLFPGPGYGGSCFPKDVEAIIAMGRRTALPLKLMQAVDAVNDAQKQVLFTKIQQHFGAALAGRTLALWGLAFKPRTDDIREAPALALIDALLGAGVRVRVHDPEAMANVRALYGDTLYYADRPYGALEGADALVVVTEWPEFRNPDFEVMKRLLTGRVVFDGRNVYEPRPMEALGFTYYGIGRGGRK</sequence>
<feature type="domain" description="UDP-glucose/GDP-mannose dehydrogenase C-terminal" evidence="14">
    <location>
        <begin position="321"/>
        <end position="423"/>
    </location>
</feature>
<feature type="binding site" evidence="11">
    <location>
        <position position="264"/>
    </location>
    <ligand>
        <name>substrate</name>
    </ligand>
</feature>
<feature type="region of interest" description="Disordered" evidence="13">
    <location>
        <begin position="63"/>
        <end position="89"/>
    </location>
</feature>
<evidence type="ECO:0000256" key="11">
    <source>
        <dbReference type="PIRSR" id="PIRSR500134-2"/>
    </source>
</evidence>
<evidence type="ECO:0000256" key="7">
    <source>
        <dbReference type="ARBA" id="ARBA00047473"/>
    </source>
</evidence>
<keyword evidence="6 9" id="KW-0520">NAD</keyword>
<feature type="binding site" evidence="12">
    <location>
        <position position="30"/>
    </location>
    <ligand>
        <name>NAD(+)</name>
        <dbReference type="ChEBI" id="CHEBI:57540"/>
    </ligand>
</feature>
<dbReference type="Pfam" id="PF03720">
    <property type="entry name" value="UDPG_MGDP_dh_C"/>
    <property type="match status" value="1"/>
</dbReference>
<evidence type="ECO:0000256" key="4">
    <source>
        <dbReference type="ARBA" id="ARBA00015132"/>
    </source>
</evidence>
<dbReference type="KEGG" id="ftj:FTUN_5617"/>
<dbReference type="Gene3D" id="1.20.5.100">
    <property type="entry name" value="Cytochrome c1, transmembrane anchor, C-terminal"/>
    <property type="match status" value="1"/>
</dbReference>
<dbReference type="SUPFAM" id="SSF52413">
    <property type="entry name" value="UDP-glucose/GDP-mannose dehydrogenase C-terminal domain"/>
    <property type="match status" value="1"/>
</dbReference>
<evidence type="ECO:0000313" key="16">
    <source>
        <dbReference type="Proteomes" id="UP000503447"/>
    </source>
</evidence>
<feature type="binding site" evidence="11">
    <location>
        <begin position="256"/>
        <end position="260"/>
    </location>
    <ligand>
        <name>substrate</name>
    </ligand>
</feature>
<dbReference type="GO" id="GO:0006065">
    <property type="term" value="P:UDP-glucuronate biosynthetic process"/>
    <property type="evidence" value="ECO:0007669"/>
    <property type="project" value="UniProtKB-UniPathway"/>
</dbReference>
<dbReference type="Proteomes" id="UP000503447">
    <property type="component" value="Chromosome"/>
</dbReference>
<dbReference type="RefSeq" id="WP_227254445.1">
    <property type="nucleotide sequence ID" value="NZ_CP053452.2"/>
</dbReference>
<gene>
    <name evidence="15" type="ORF">FTUN_5617</name>
</gene>
<evidence type="ECO:0000313" key="15">
    <source>
        <dbReference type="EMBL" id="QJW98037.1"/>
    </source>
</evidence>
<keyword evidence="16" id="KW-1185">Reference proteome</keyword>
<dbReference type="UniPathway" id="UPA00038">
    <property type="reaction ID" value="UER00491"/>
</dbReference>
<protein>
    <recommendedName>
        <fullName evidence="4 9">UDP-glucose 6-dehydrogenase</fullName>
        <ecNumber evidence="3 9">1.1.1.22</ecNumber>
    </recommendedName>
</protein>
<dbReference type="PIRSF" id="PIRSF500134">
    <property type="entry name" value="UDPglc_DH_bac"/>
    <property type="match status" value="1"/>
</dbReference>
<feature type="binding site" evidence="11">
    <location>
        <position position="328"/>
    </location>
    <ligand>
        <name>substrate</name>
    </ligand>
</feature>
<dbReference type="Pfam" id="PF03721">
    <property type="entry name" value="UDPG_MGDP_dh_N"/>
    <property type="match status" value="1"/>
</dbReference>
<feature type="binding site" evidence="12">
    <location>
        <position position="127"/>
    </location>
    <ligand>
        <name>NAD(+)</name>
        <dbReference type="ChEBI" id="CHEBI:57540"/>
    </ligand>
</feature>
<dbReference type="SUPFAM" id="SSF48179">
    <property type="entry name" value="6-phosphogluconate dehydrogenase C-terminal domain-like"/>
    <property type="match status" value="1"/>
</dbReference>
<dbReference type="InterPro" id="IPR014026">
    <property type="entry name" value="UDP-Glc/GDP-Man_DH_dimer"/>
</dbReference>
<feature type="compositionally biased region" description="Basic residues" evidence="13">
    <location>
        <begin position="71"/>
        <end position="85"/>
    </location>
</feature>
<evidence type="ECO:0000256" key="8">
    <source>
        <dbReference type="ARBA" id="ARBA00053241"/>
    </source>
</evidence>
<evidence type="ECO:0000256" key="9">
    <source>
        <dbReference type="PIRNR" id="PIRNR000124"/>
    </source>
</evidence>
<comment type="pathway">
    <text evidence="1">Nucleotide-sugar biosynthesis; UDP-alpha-D-glucuronate biosynthesis; UDP-alpha-D-glucuronate from UDP-alpha-D-glucose: step 1/1.</text>
</comment>
<comment type="similarity">
    <text evidence="2 9">Belongs to the UDP-glucose/GDP-mannose dehydrogenase family.</text>
</comment>
<dbReference type="Pfam" id="PF00984">
    <property type="entry name" value="UDPG_MGDP_dh"/>
    <property type="match status" value="1"/>
</dbReference>
<feature type="binding site" evidence="11">
    <location>
        <position position="211"/>
    </location>
    <ligand>
        <name>substrate</name>
    </ligand>
</feature>
<accession>A0A6M5YVD0</accession>
<evidence type="ECO:0000256" key="12">
    <source>
        <dbReference type="PIRSR" id="PIRSR500134-3"/>
    </source>
</evidence>
<reference evidence="16" key="1">
    <citation type="submission" date="2020-05" db="EMBL/GenBank/DDBJ databases">
        <title>Frigoriglobus tundricola gen. nov., sp. nov., a psychrotolerant cellulolytic planctomycete of the family Gemmataceae with two divergent copies of 16S rRNA gene.</title>
        <authorList>
            <person name="Kulichevskaya I.S."/>
            <person name="Ivanova A.A."/>
            <person name="Naumoff D.G."/>
            <person name="Beletsky A.V."/>
            <person name="Rijpstra W.I.C."/>
            <person name="Sinninghe Damste J.S."/>
            <person name="Mardanov A.V."/>
            <person name="Ravin N.V."/>
            <person name="Dedysh S.N."/>
        </authorList>
    </citation>
    <scope>NUCLEOTIDE SEQUENCE [LARGE SCALE GENOMIC DNA]</scope>
    <source>
        <strain evidence="16">PL17</strain>
    </source>
</reference>
<dbReference type="PIRSF" id="PIRSF000124">
    <property type="entry name" value="UDPglc_GDPman_dh"/>
    <property type="match status" value="1"/>
</dbReference>
<dbReference type="SMART" id="SM00984">
    <property type="entry name" value="UDPG_MGDP_dh_C"/>
    <property type="match status" value="1"/>
</dbReference>
<dbReference type="InterPro" id="IPR028357">
    <property type="entry name" value="UDPglc_DH_bac"/>
</dbReference>
<keyword evidence="5 9" id="KW-0560">Oxidoreductase</keyword>
<feature type="binding site" evidence="11">
    <location>
        <begin position="156"/>
        <end position="159"/>
    </location>
    <ligand>
        <name>substrate</name>
    </ligand>
</feature>
<proteinExistence type="inferred from homology"/>
<dbReference type="FunFam" id="1.20.5.100:FF:000001">
    <property type="entry name" value="UDP-glucose 6-dehydrogenase"/>
    <property type="match status" value="1"/>
</dbReference>
<dbReference type="EC" id="1.1.1.22" evidence="3 9"/>
<dbReference type="InterPro" id="IPR001732">
    <property type="entry name" value="UDP-Glc/GDP-Man_DH_N"/>
</dbReference>
<comment type="function">
    <text evidence="8">Catalyzes the conversion of UDP-glucose into UDP-glucuronate, one of the precursors of teichuronic acid.</text>
</comment>
<organism evidence="15 16">
    <name type="scientific">Frigoriglobus tundricola</name>
    <dbReference type="NCBI Taxonomy" id="2774151"/>
    <lineage>
        <taxon>Bacteria</taxon>
        <taxon>Pseudomonadati</taxon>
        <taxon>Planctomycetota</taxon>
        <taxon>Planctomycetia</taxon>
        <taxon>Gemmatales</taxon>
        <taxon>Gemmataceae</taxon>
        <taxon>Frigoriglobus</taxon>
    </lineage>
</organism>
<evidence type="ECO:0000256" key="6">
    <source>
        <dbReference type="ARBA" id="ARBA00023027"/>
    </source>
</evidence>
<dbReference type="EMBL" id="CP053452">
    <property type="protein sequence ID" value="QJW98037.1"/>
    <property type="molecule type" value="Genomic_DNA"/>
</dbReference>
<feature type="binding site" evidence="12">
    <location>
        <position position="159"/>
    </location>
    <ligand>
        <name>NAD(+)</name>
        <dbReference type="ChEBI" id="CHEBI:57540"/>
    </ligand>
</feature>
<dbReference type="AlphaFoldDB" id="A0A6M5YVD0"/>
<evidence type="ECO:0000256" key="3">
    <source>
        <dbReference type="ARBA" id="ARBA00012954"/>
    </source>
</evidence>
<dbReference type="Gene3D" id="3.40.50.720">
    <property type="entry name" value="NAD(P)-binding Rossmann-like Domain"/>
    <property type="match status" value="2"/>
</dbReference>
<dbReference type="InterPro" id="IPR008927">
    <property type="entry name" value="6-PGluconate_DH-like_C_sf"/>
</dbReference>
<evidence type="ECO:0000256" key="1">
    <source>
        <dbReference type="ARBA" id="ARBA00004701"/>
    </source>
</evidence>
<dbReference type="GO" id="GO:0003979">
    <property type="term" value="F:UDP-glucose 6-dehydrogenase activity"/>
    <property type="evidence" value="ECO:0007669"/>
    <property type="project" value="UniProtKB-EC"/>
</dbReference>
<feature type="binding site" evidence="12">
    <location>
        <position position="335"/>
    </location>
    <ligand>
        <name>NAD(+)</name>
        <dbReference type="ChEBI" id="CHEBI:57540"/>
    </ligand>
</feature>
<evidence type="ECO:0000256" key="10">
    <source>
        <dbReference type="PIRSR" id="PIRSR500134-1"/>
    </source>
</evidence>